<feature type="compositionally biased region" description="Basic and acidic residues" evidence="1">
    <location>
        <begin position="48"/>
        <end position="73"/>
    </location>
</feature>
<reference evidence="2" key="1">
    <citation type="submission" date="2021-01" db="EMBL/GenBank/DDBJ databases">
        <authorList>
            <person name="Corre E."/>
            <person name="Pelletier E."/>
            <person name="Niang G."/>
            <person name="Scheremetjew M."/>
            <person name="Finn R."/>
            <person name="Kale V."/>
            <person name="Holt S."/>
            <person name="Cochrane G."/>
            <person name="Meng A."/>
            <person name="Brown T."/>
            <person name="Cohen L."/>
        </authorList>
    </citation>
    <scope>NUCLEOTIDE SEQUENCE</scope>
    <source>
        <strain evidence="2">CCMP1374</strain>
    </source>
</reference>
<organism evidence="2">
    <name type="scientific">Phaeocystis antarctica</name>
    <dbReference type="NCBI Taxonomy" id="33657"/>
    <lineage>
        <taxon>Eukaryota</taxon>
        <taxon>Haptista</taxon>
        <taxon>Haptophyta</taxon>
        <taxon>Prymnesiophyceae</taxon>
        <taxon>Phaeocystales</taxon>
        <taxon>Phaeocystaceae</taxon>
        <taxon>Phaeocystis</taxon>
    </lineage>
</organism>
<name>A0A7S0F378_9EUKA</name>
<proteinExistence type="predicted"/>
<evidence type="ECO:0000256" key="1">
    <source>
        <dbReference type="SAM" id="MobiDB-lite"/>
    </source>
</evidence>
<sequence length="226" mass="24664">MVCPTRSRSRWPALATVRKRRPKQMEPPGLDAAGIDSAADDESQLLLDRSDPTARGEPTTRGEPTARSDPDPHKVTLAKLLDRNEVRVCRSRPMSATSAGTLSPAPSAREDEGELQAALDALPDDVMMKIVAACSEAQIAVPELEAVAGLQSLCKEVRQQLYRLRPIVRVRVASLAVAQRLLTHGLWRVVVWYTGELTAAVVDQAARSRVRSIDVKSVTPPYQVSI</sequence>
<dbReference type="AlphaFoldDB" id="A0A7S0F378"/>
<protein>
    <submittedName>
        <fullName evidence="2">Uncharacterized protein</fullName>
    </submittedName>
</protein>
<feature type="region of interest" description="Disordered" evidence="1">
    <location>
        <begin position="1"/>
        <end position="73"/>
    </location>
</feature>
<feature type="region of interest" description="Disordered" evidence="1">
    <location>
        <begin position="89"/>
        <end position="113"/>
    </location>
</feature>
<gene>
    <name evidence="2" type="ORF">PANT1444_LOCUS16147</name>
</gene>
<dbReference type="EMBL" id="HBEP01028440">
    <property type="protein sequence ID" value="CAD8501273.1"/>
    <property type="molecule type" value="Transcribed_RNA"/>
</dbReference>
<accession>A0A7S0F378</accession>
<evidence type="ECO:0000313" key="2">
    <source>
        <dbReference type="EMBL" id="CAD8501273.1"/>
    </source>
</evidence>